<gene>
    <name evidence="3" type="primary">tssA</name>
    <name evidence="3" type="ORF">H0E82_16335</name>
</gene>
<organism evidence="3 4">
    <name type="scientific">Luteimonas deserti</name>
    <dbReference type="NCBI Taxonomy" id="2752306"/>
    <lineage>
        <taxon>Bacteria</taxon>
        <taxon>Pseudomonadati</taxon>
        <taxon>Pseudomonadota</taxon>
        <taxon>Gammaproteobacteria</taxon>
        <taxon>Lysobacterales</taxon>
        <taxon>Lysobacteraceae</taxon>
        <taxon>Luteimonas</taxon>
    </lineage>
</organism>
<reference evidence="3 4" key="1">
    <citation type="submission" date="2020-07" db="EMBL/GenBank/DDBJ databases">
        <title>isolation of Luteimonas sp. SJ-16.</title>
        <authorList>
            <person name="Huang X.-X."/>
            <person name="Xu L."/>
            <person name="Sun J.-Q."/>
        </authorList>
    </citation>
    <scope>NUCLEOTIDE SEQUENCE [LARGE SCALE GENOMIC DNA]</scope>
    <source>
        <strain evidence="3 4">SJ-16</strain>
    </source>
</reference>
<accession>A0A7Z0QUW6</accession>
<dbReference type="Proteomes" id="UP000589896">
    <property type="component" value="Unassembled WGS sequence"/>
</dbReference>
<dbReference type="AlphaFoldDB" id="A0A7Z0QUW6"/>
<dbReference type="NCBIfam" id="TIGR03363">
    <property type="entry name" value="VI_chp_8"/>
    <property type="match status" value="1"/>
</dbReference>
<dbReference type="InterPro" id="IPR010657">
    <property type="entry name" value="ImpA_N"/>
</dbReference>
<feature type="region of interest" description="Disordered" evidence="1">
    <location>
        <begin position="251"/>
        <end position="281"/>
    </location>
</feature>
<evidence type="ECO:0000259" key="2">
    <source>
        <dbReference type="Pfam" id="PF06812"/>
    </source>
</evidence>
<dbReference type="RefSeq" id="WP_180546496.1">
    <property type="nucleotide sequence ID" value="NZ_JACCJZ010000020.1"/>
</dbReference>
<name>A0A7Z0QUW6_9GAMM</name>
<protein>
    <submittedName>
        <fullName evidence="3">Type VI secretion system protein TssA</fullName>
    </submittedName>
</protein>
<evidence type="ECO:0000313" key="3">
    <source>
        <dbReference type="EMBL" id="NYZ64307.1"/>
    </source>
</evidence>
<dbReference type="Pfam" id="PF06812">
    <property type="entry name" value="ImpA_N"/>
    <property type="match status" value="1"/>
</dbReference>
<dbReference type="InterPro" id="IPR017740">
    <property type="entry name" value="TssA-like"/>
</dbReference>
<dbReference type="PANTHER" id="PTHR37951">
    <property type="entry name" value="CYTOPLASMIC PROTEIN-RELATED"/>
    <property type="match status" value="1"/>
</dbReference>
<comment type="caution">
    <text evidence="3">The sequence shown here is derived from an EMBL/GenBank/DDBJ whole genome shotgun (WGS) entry which is preliminary data.</text>
</comment>
<dbReference type="EMBL" id="JACCJZ010000020">
    <property type="protein sequence ID" value="NYZ64307.1"/>
    <property type="molecule type" value="Genomic_DNA"/>
</dbReference>
<feature type="compositionally biased region" description="Gly residues" evidence="1">
    <location>
        <begin position="267"/>
        <end position="281"/>
    </location>
</feature>
<feature type="domain" description="ImpA N-terminal" evidence="2">
    <location>
        <begin position="13"/>
        <end position="133"/>
    </location>
</feature>
<keyword evidence="4" id="KW-1185">Reference proteome</keyword>
<evidence type="ECO:0000256" key="1">
    <source>
        <dbReference type="SAM" id="MobiDB-lite"/>
    </source>
</evidence>
<sequence>MHLETDIAAWTTALDADAPSGPDLEYDAEFMALERAVAPRGERIVGDAGEGEGPDWDRLVPSAIVLLERSRDLRLAVVLCSGWLAQSGLPGWRDGLALVHGLLADLWDSVHPQLDAEDDNDPTARVNALMPLADPFGLLGRLRTTPFVRSPRLGAFSLRDLRLATGSLKPTDPDAEVASMSELEACCLDCPEPVLAASVEAVHEALAHARAIDALLGERLSTQAPELRPLLTDLFELDRFLQAQWTARTGAAGHDELETGTSDGAGSAPGAGASGTNAGIGGPGDVVRRIDELCEYYARHEPSSPVPILLRRAQRLVGRSFEDLLRDLAPGGLQEIQLFVGTSENS</sequence>
<dbReference type="PANTHER" id="PTHR37951:SF1">
    <property type="entry name" value="TYPE VI SECRETION SYSTEM COMPONENT TSSA1"/>
    <property type="match status" value="1"/>
</dbReference>
<evidence type="ECO:0000313" key="4">
    <source>
        <dbReference type="Proteomes" id="UP000589896"/>
    </source>
</evidence>
<proteinExistence type="predicted"/>